<gene>
    <name evidence="2" type="ORF">ED312_15680</name>
</gene>
<accession>A0A3N0E5I3</accession>
<dbReference type="AlphaFoldDB" id="A0A3N0E5I3"/>
<organism evidence="2 3">
    <name type="scientific">Sinomicrobium pectinilyticum</name>
    <dbReference type="NCBI Taxonomy" id="1084421"/>
    <lineage>
        <taxon>Bacteria</taxon>
        <taxon>Pseudomonadati</taxon>
        <taxon>Bacteroidota</taxon>
        <taxon>Flavobacteriia</taxon>
        <taxon>Flavobacteriales</taxon>
        <taxon>Flavobacteriaceae</taxon>
        <taxon>Sinomicrobium</taxon>
    </lineage>
</organism>
<evidence type="ECO:0000259" key="1">
    <source>
        <dbReference type="Pfam" id="PF12697"/>
    </source>
</evidence>
<sequence>MENKANNNGYRQSAEIPSTIKYTGKFLQSLSPALATKFATKLFTSPLKYRLPKREQHMDEESKQTREIVPVLNKEIMVYEYGNGTKKALLVHGWSGRGTQLVKIADALRKAGYAIISFDAPAHGKAEGKTSNMSEFIDAALFLEEKYGPFDIAIGHSLGGMTVLNAVKKGLKTRKLVIIGAGDMVSDIAVDFVKALGLKEEIGHALKTSFDKRVGFDINDLSASVAAREVDIPVLILHDEEDQDVPVSAAQNILQNLSQGELMITKGLGHRKILGDARVIEKIITFIQI</sequence>
<dbReference type="InterPro" id="IPR029058">
    <property type="entry name" value="AB_hydrolase_fold"/>
</dbReference>
<evidence type="ECO:0000313" key="3">
    <source>
        <dbReference type="Proteomes" id="UP000267469"/>
    </source>
</evidence>
<dbReference type="RefSeq" id="WP_123216963.1">
    <property type="nucleotide sequence ID" value="NZ_RJTM01000107.1"/>
</dbReference>
<name>A0A3N0E5I3_SINP1</name>
<keyword evidence="2" id="KW-0378">Hydrolase</keyword>
<dbReference type="OrthoDB" id="9785847at2"/>
<dbReference type="InterPro" id="IPR000073">
    <property type="entry name" value="AB_hydrolase_1"/>
</dbReference>
<feature type="domain" description="AB hydrolase-1" evidence="1">
    <location>
        <begin position="89"/>
        <end position="181"/>
    </location>
</feature>
<protein>
    <submittedName>
        <fullName evidence="2">Alpha/beta hydrolase</fullName>
    </submittedName>
</protein>
<proteinExistence type="predicted"/>
<dbReference type="Proteomes" id="UP000267469">
    <property type="component" value="Unassembled WGS sequence"/>
</dbReference>
<comment type="caution">
    <text evidence="2">The sequence shown here is derived from an EMBL/GenBank/DDBJ whole genome shotgun (WGS) entry which is preliminary data.</text>
</comment>
<reference evidence="2 3" key="1">
    <citation type="submission" date="2018-10" db="EMBL/GenBank/DDBJ databases">
        <title>Sinomicrobium pectinilyticum sp. nov., a pectinase-producing bacterium isolated from alkaline and saline soil, and emended description of the genus Sinomicrobium.</title>
        <authorList>
            <person name="Cheng B."/>
            <person name="Li C."/>
            <person name="Lai Q."/>
            <person name="Du M."/>
            <person name="Shao Z."/>
            <person name="Xu P."/>
            <person name="Yang C."/>
        </authorList>
    </citation>
    <scope>NUCLEOTIDE SEQUENCE [LARGE SCALE GENOMIC DNA]</scope>
    <source>
        <strain evidence="2 3">5DNS001</strain>
    </source>
</reference>
<dbReference type="PANTHER" id="PTHR43433:SF5">
    <property type="entry name" value="AB HYDROLASE-1 DOMAIN-CONTAINING PROTEIN"/>
    <property type="match status" value="1"/>
</dbReference>
<dbReference type="SUPFAM" id="SSF53474">
    <property type="entry name" value="alpha/beta-Hydrolases"/>
    <property type="match status" value="1"/>
</dbReference>
<dbReference type="PANTHER" id="PTHR43433">
    <property type="entry name" value="HYDROLASE, ALPHA/BETA FOLD FAMILY PROTEIN"/>
    <property type="match status" value="1"/>
</dbReference>
<dbReference type="GO" id="GO:0016787">
    <property type="term" value="F:hydrolase activity"/>
    <property type="evidence" value="ECO:0007669"/>
    <property type="project" value="UniProtKB-KW"/>
</dbReference>
<evidence type="ECO:0000313" key="2">
    <source>
        <dbReference type="EMBL" id="RNL83102.1"/>
    </source>
</evidence>
<dbReference type="Gene3D" id="3.40.50.1820">
    <property type="entry name" value="alpha/beta hydrolase"/>
    <property type="match status" value="1"/>
</dbReference>
<dbReference type="Pfam" id="PF12697">
    <property type="entry name" value="Abhydrolase_6"/>
    <property type="match status" value="1"/>
</dbReference>
<keyword evidence="3" id="KW-1185">Reference proteome</keyword>
<dbReference type="EMBL" id="RJTM01000107">
    <property type="protein sequence ID" value="RNL83102.1"/>
    <property type="molecule type" value="Genomic_DNA"/>
</dbReference>
<dbReference type="InterPro" id="IPR050471">
    <property type="entry name" value="AB_hydrolase"/>
</dbReference>